<dbReference type="Proteomes" id="UP001302321">
    <property type="component" value="Unassembled WGS sequence"/>
</dbReference>
<keyword evidence="2" id="KW-1133">Transmembrane helix</keyword>
<evidence type="ECO:0000256" key="2">
    <source>
        <dbReference type="SAM" id="Phobius"/>
    </source>
</evidence>
<evidence type="ECO:0000313" key="4">
    <source>
        <dbReference type="Proteomes" id="UP001302321"/>
    </source>
</evidence>
<reference evidence="3" key="1">
    <citation type="journal article" date="2023" name="Mol. Phylogenet. Evol.">
        <title>Genome-scale phylogeny and comparative genomics of the fungal order Sordariales.</title>
        <authorList>
            <person name="Hensen N."/>
            <person name="Bonometti L."/>
            <person name="Westerberg I."/>
            <person name="Brannstrom I.O."/>
            <person name="Guillou S."/>
            <person name="Cros-Aarteil S."/>
            <person name="Calhoun S."/>
            <person name="Haridas S."/>
            <person name="Kuo A."/>
            <person name="Mondo S."/>
            <person name="Pangilinan J."/>
            <person name="Riley R."/>
            <person name="LaButti K."/>
            <person name="Andreopoulos B."/>
            <person name="Lipzen A."/>
            <person name="Chen C."/>
            <person name="Yan M."/>
            <person name="Daum C."/>
            <person name="Ng V."/>
            <person name="Clum A."/>
            <person name="Steindorff A."/>
            <person name="Ohm R.A."/>
            <person name="Martin F."/>
            <person name="Silar P."/>
            <person name="Natvig D.O."/>
            <person name="Lalanne C."/>
            <person name="Gautier V."/>
            <person name="Ament-Velasquez S.L."/>
            <person name="Kruys A."/>
            <person name="Hutchinson M.I."/>
            <person name="Powell A.J."/>
            <person name="Barry K."/>
            <person name="Miller A.N."/>
            <person name="Grigoriev I.V."/>
            <person name="Debuchy R."/>
            <person name="Gladieux P."/>
            <person name="Hiltunen Thoren M."/>
            <person name="Johannesson H."/>
        </authorList>
    </citation>
    <scope>NUCLEOTIDE SEQUENCE</scope>
    <source>
        <strain evidence="3">CBS 892.96</strain>
    </source>
</reference>
<sequence length="293" mass="31480">MCDKAPENDTPFCAPEDGARFQTGDTVDVIWSPLFFATSPTSRSRQIRIQADFFPSNTPQSRLNSTLGSGTEGFTSTILNPSLGTFNWSILDSYLDDPDVPSLIAVLSIAEPFTDSDGNGTVFEGNNRFPGPVVTIVRGPARPTSTNSVSGGTINTPPSASNDNTGPSPLTIALPILFGFLTAITLACCMIYKRRHPSFKIGAMVRGWMNRSGRGGFGGLKASGYGQGRSQRQRIGGGGLRGKDIKVVTTDIQGLRMNAVNMMAGQGQQQGRNIFREEVRRQERREGGIELGV</sequence>
<protein>
    <submittedName>
        <fullName evidence="3">Uncharacterized protein</fullName>
    </submittedName>
</protein>
<keyword evidence="2" id="KW-0812">Transmembrane</keyword>
<comment type="caution">
    <text evidence="3">The sequence shown here is derived from an EMBL/GenBank/DDBJ whole genome shotgun (WGS) entry which is preliminary data.</text>
</comment>
<feature type="region of interest" description="Disordered" evidence="1">
    <location>
        <begin position="138"/>
        <end position="166"/>
    </location>
</feature>
<gene>
    <name evidence="3" type="ORF">QBC36DRAFT_327766</name>
</gene>
<keyword evidence="2" id="KW-0472">Membrane</keyword>
<feature type="compositionally biased region" description="Polar residues" evidence="1">
    <location>
        <begin position="143"/>
        <end position="166"/>
    </location>
</feature>
<dbReference type="EMBL" id="MU866175">
    <property type="protein sequence ID" value="KAK4177091.1"/>
    <property type="molecule type" value="Genomic_DNA"/>
</dbReference>
<proteinExistence type="predicted"/>
<reference evidence="3" key="2">
    <citation type="submission" date="2023-05" db="EMBL/GenBank/DDBJ databases">
        <authorList>
            <consortium name="Lawrence Berkeley National Laboratory"/>
            <person name="Steindorff A."/>
            <person name="Hensen N."/>
            <person name="Bonometti L."/>
            <person name="Westerberg I."/>
            <person name="Brannstrom I.O."/>
            <person name="Guillou S."/>
            <person name="Cros-Aarteil S."/>
            <person name="Calhoun S."/>
            <person name="Haridas S."/>
            <person name="Kuo A."/>
            <person name="Mondo S."/>
            <person name="Pangilinan J."/>
            <person name="Riley R."/>
            <person name="Labutti K."/>
            <person name="Andreopoulos B."/>
            <person name="Lipzen A."/>
            <person name="Chen C."/>
            <person name="Yanf M."/>
            <person name="Daum C."/>
            <person name="Ng V."/>
            <person name="Clum A."/>
            <person name="Ohm R."/>
            <person name="Martin F."/>
            <person name="Silar P."/>
            <person name="Natvig D."/>
            <person name="Lalanne C."/>
            <person name="Gautier V."/>
            <person name="Ament-Velasquez S.L."/>
            <person name="Kruys A."/>
            <person name="Hutchinson M.I."/>
            <person name="Powell A.J."/>
            <person name="Barry K."/>
            <person name="Miller A.N."/>
            <person name="Grigoriev I.V."/>
            <person name="Debuchy R."/>
            <person name="Gladieux P."/>
            <person name="Thoren M.H."/>
            <person name="Johannesson H."/>
        </authorList>
    </citation>
    <scope>NUCLEOTIDE SEQUENCE</scope>
    <source>
        <strain evidence="3">CBS 892.96</strain>
    </source>
</reference>
<dbReference type="Pfam" id="PF14610">
    <property type="entry name" value="Psg1"/>
    <property type="match status" value="1"/>
</dbReference>
<evidence type="ECO:0000313" key="3">
    <source>
        <dbReference type="EMBL" id="KAK4177091.1"/>
    </source>
</evidence>
<dbReference type="AlphaFoldDB" id="A0AAN6W9T3"/>
<evidence type="ECO:0000256" key="1">
    <source>
        <dbReference type="SAM" id="MobiDB-lite"/>
    </source>
</evidence>
<feature type="transmembrane region" description="Helical" evidence="2">
    <location>
        <begin position="172"/>
        <end position="192"/>
    </location>
</feature>
<name>A0AAN6W9T3_9PEZI</name>
<feature type="region of interest" description="Disordered" evidence="1">
    <location>
        <begin position="220"/>
        <end position="239"/>
    </location>
</feature>
<organism evidence="3 4">
    <name type="scientific">Triangularia setosa</name>
    <dbReference type="NCBI Taxonomy" id="2587417"/>
    <lineage>
        <taxon>Eukaryota</taxon>
        <taxon>Fungi</taxon>
        <taxon>Dikarya</taxon>
        <taxon>Ascomycota</taxon>
        <taxon>Pezizomycotina</taxon>
        <taxon>Sordariomycetes</taxon>
        <taxon>Sordariomycetidae</taxon>
        <taxon>Sordariales</taxon>
        <taxon>Podosporaceae</taxon>
        <taxon>Triangularia</taxon>
    </lineage>
</organism>
<accession>A0AAN6W9T3</accession>
<keyword evidence="4" id="KW-1185">Reference proteome</keyword>
<dbReference type="InterPro" id="IPR028000">
    <property type="entry name" value="Pma1"/>
</dbReference>